<evidence type="ECO:0000313" key="2">
    <source>
        <dbReference type="EMBL" id="PIW14941.1"/>
    </source>
</evidence>
<protein>
    <submittedName>
        <fullName evidence="2">DUF2892 domain-containing protein</fullName>
    </submittedName>
</protein>
<accession>A0A2M7FZX3</accession>
<dbReference type="Pfam" id="PF11127">
    <property type="entry name" value="YgaP-like_TM"/>
    <property type="match status" value="1"/>
</dbReference>
<proteinExistence type="predicted"/>
<evidence type="ECO:0000313" key="3">
    <source>
        <dbReference type="Proteomes" id="UP000231019"/>
    </source>
</evidence>
<reference evidence="2 3" key="1">
    <citation type="submission" date="2017-09" db="EMBL/GenBank/DDBJ databases">
        <title>Depth-based differentiation of microbial function through sediment-hosted aquifers and enrichment of novel symbionts in the deep terrestrial subsurface.</title>
        <authorList>
            <person name="Probst A.J."/>
            <person name="Ladd B."/>
            <person name="Jarett J.K."/>
            <person name="Geller-Mcgrath D.E."/>
            <person name="Sieber C.M."/>
            <person name="Emerson J.B."/>
            <person name="Anantharaman K."/>
            <person name="Thomas B.C."/>
            <person name="Malmstrom R."/>
            <person name="Stieglmeier M."/>
            <person name="Klingl A."/>
            <person name="Woyke T."/>
            <person name="Ryan C.M."/>
            <person name="Banfield J.F."/>
        </authorList>
    </citation>
    <scope>NUCLEOTIDE SEQUENCE [LARGE SCALE GENOMIC DNA]</scope>
    <source>
        <strain evidence="2">CG17_big_fil_post_rev_8_21_14_2_50_48_46</strain>
    </source>
</reference>
<name>A0A2M7FZX3_9BACT</name>
<dbReference type="AlphaFoldDB" id="A0A2M7FZX3"/>
<sequence length="72" mass="7398">MPVNEGPIDRVIRGVVAVGLIGTGIYGLSTNAFGANTAAISWSMIGVGVIPTATAATGYCPLYQLFGVDYTF</sequence>
<gene>
    <name evidence="2" type="ORF">COW36_19715</name>
</gene>
<dbReference type="Proteomes" id="UP000231019">
    <property type="component" value="Unassembled WGS sequence"/>
</dbReference>
<evidence type="ECO:0000259" key="1">
    <source>
        <dbReference type="Pfam" id="PF11127"/>
    </source>
</evidence>
<comment type="caution">
    <text evidence="2">The sequence shown here is derived from an EMBL/GenBank/DDBJ whole genome shotgun (WGS) entry which is preliminary data.</text>
</comment>
<feature type="domain" description="Inner membrane protein YgaP-like transmembrane" evidence="1">
    <location>
        <begin position="1"/>
        <end position="69"/>
    </location>
</feature>
<organism evidence="2 3">
    <name type="scientific">bacterium (Candidatus Blackallbacteria) CG17_big_fil_post_rev_8_21_14_2_50_48_46</name>
    <dbReference type="NCBI Taxonomy" id="2014261"/>
    <lineage>
        <taxon>Bacteria</taxon>
        <taxon>Candidatus Blackallbacteria</taxon>
    </lineage>
</organism>
<dbReference type="EMBL" id="PFFQ01000055">
    <property type="protein sequence ID" value="PIW14941.1"/>
    <property type="molecule type" value="Genomic_DNA"/>
</dbReference>
<dbReference type="InterPro" id="IPR021309">
    <property type="entry name" value="YgaP-like_TM"/>
</dbReference>